<feature type="domain" description="Bet v I/Major latex protein" evidence="2">
    <location>
        <begin position="7"/>
        <end position="132"/>
    </location>
</feature>
<dbReference type="GO" id="GO:0006952">
    <property type="term" value="P:defense response"/>
    <property type="evidence" value="ECO:0007669"/>
    <property type="project" value="InterPro"/>
</dbReference>
<evidence type="ECO:0000259" key="2">
    <source>
        <dbReference type="SMART" id="SM01037"/>
    </source>
</evidence>
<name>A0A9W7I1K8_HIBTR</name>
<dbReference type="SMART" id="SM01037">
    <property type="entry name" value="Bet_v_1"/>
    <property type="match status" value="1"/>
</dbReference>
<feature type="region of interest" description="Disordered" evidence="1">
    <location>
        <begin position="30"/>
        <end position="55"/>
    </location>
</feature>
<dbReference type="InterPro" id="IPR000916">
    <property type="entry name" value="Bet_v_I/MLP"/>
</dbReference>
<dbReference type="Proteomes" id="UP001165190">
    <property type="component" value="Unassembled WGS sequence"/>
</dbReference>
<dbReference type="EMBL" id="BSYR01000022">
    <property type="protein sequence ID" value="GMI87639.1"/>
    <property type="molecule type" value="Genomic_DNA"/>
</dbReference>
<gene>
    <name evidence="3" type="ORF">HRI_002433200</name>
</gene>
<dbReference type="PANTHER" id="PTHR31907">
    <property type="entry name" value="MLP-LIKE PROTEIN 423"/>
    <property type="match status" value="1"/>
</dbReference>
<evidence type="ECO:0000256" key="1">
    <source>
        <dbReference type="SAM" id="MobiDB-lite"/>
    </source>
</evidence>
<dbReference type="OrthoDB" id="1858121at2759"/>
<comment type="caution">
    <text evidence="3">The sequence shown here is derived from an EMBL/GenBank/DDBJ whole genome shotgun (WGS) entry which is preliminary data.</text>
</comment>
<protein>
    <submittedName>
        <fullName evidence="3">MLP-like protein 31</fullName>
    </submittedName>
</protein>
<reference evidence="3" key="1">
    <citation type="submission" date="2023-05" db="EMBL/GenBank/DDBJ databases">
        <title>Genome and transcriptome analyses reveal genes involved in the formation of fine ridges on petal epidermal cells in Hibiscus trionum.</title>
        <authorList>
            <person name="Koshimizu S."/>
            <person name="Masuda S."/>
            <person name="Ishii T."/>
            <person name="Shirasu K."/>
            <person name="Hoshino A."/>
            <person name="Arita M."/>
        </authorList>
    </citation>
    <scope>NUCLEOTIDE SEQUENCE</scope>
    <source>
        <strain evidence="3">Hamamatsu line</strain>
    </source>
</reference>
<dbReference type="SUPFAM" id="SSF55961">
    <property type="entry name" value="Bet v1-like"/>
    <property type="match status" value="1"/>
</dbReference>
<dbReference type="Pfam" id="PF00407">
    <property type="entry name" value="Bet_v_1"/>
    <property type="match status" value="1"/>
</dbReference>
<dbReference type="InterPro" id="IPR023393">
    <property type="entry name" value="START-like_dom_sf"/>
</dbReference>
<dbReference type="InterPro" id="IPR051761">
    <property type="entry name" value="MLP-like_ligand-binding"/>
</dbReference>
<dbReference type="Gene3D" id="3.30.530.20">
    <property type="match status" value="1"/>
</dbReference>
<dbReference type="AlphaFoldDB" id="A0A9W7I1K8"/>
<accession>A0A9W7I1K8</accession>
<proteinExistence type="predicted"/>
<evidence type="ECO:0000313" key="3">
    <source>
        <dbReference type="EMBL" id="GMI87639.1"/>
    </source>
</evidence>
<evidence type="ECO:0000313" key="4">
    <source>
        <dbReference type="Proteomes" id="UP001165190"/>
    </source>
</evidence>
<sequence>MASSPPTGKLEFDVEIDATPEQLHHMWAHRPHPRAPHQLRESSRMRSTRRRVREAKTAKQVVEEIDDENKSIRFKILEGDLMEEYKSFVITLQTLPKKEGKGCIAHWTLEYESLRQFFIELTGDMGAHLVKEK</sequence>
<keyword evidence="4" id="KW-1185">Reference proteome</keyword>
<organism evidence="3 4">
    <name type="scientific">Hibiscus trionum</name>
    <name type="common">Flower of an hour</name>
    <dbReference type="NCBI Taxonomy" id="183268"/>
    <lineage>
        <taxon>Eukaryota</taxon>
        <taxon>Viridiplantae</taxon>
        <taxon>Streptophyta</taxon>
        <taxon>Embryophyta</taxon>
        <taxon>Tracheophyta</taxon>
        <taxon>Spermatophyta</taxon>
        <taxon>Magnoliopsida</taxon>
        <taxon>eudicotyledons</taxon>
        <taxon>Gunneridae</taxon>
        <taxon>Pentapetalae</taxon>
        <taxon>rosids</taxon>
        <taxon>malvids</taxon>
        <taxon>Malvales</taxon>
        <taxon>Malvaceae</taxon>
        <taxon>Malvoideae</taxon>
        <taxon>Hibiscus</taxon>
    </lineage>
</organism>